<dbReference type="EMBL" id="JACGDE010000025">
    <property type="protein sequence ID" value="MBA6068129.1"/>
    <property type="molecule type" value="Genomic_DNA"/>
</dbReference>
<feature type="signal peptide" evidence="1">
    <location>
        <begin position="1"/>
        <end position="22"/>
    </location>
</feature>
<accession>A0A7W2JZN8</accession>
<gene>
    <name evidence="2" type="ORF">H4C75_25670</name>
</gene>
<organism evidence="2 3">
    <name type="scientific">Pseudomonas mosselii</name>
    <dbReference type="NCBI Taxonomy" id="78327"/>
    <lineage>
        <taxon>Bacteria</taxon>
        <taxon>Pseudomonadati</taxon>
        <taxon>Pseudomonadota</taxon>
        <taxon>Gammaproteobacteria</taxon>
        <taxon>Pseudomonadales</taxon>
        <taxon>Pseudomonadaceae</taxon>
        <taxon>Pseudomonas</taxon>
    </lineage>
</organism>
<feature type="chain" id="PRO_5030589395" evidence="1">
    <location>
        <begin position="23"/>
        <end position="116"/>
    </location>
</feature>
<dbReference type="AlphaFoldDB" id="A0A7W2JZN8"/>
<evidence type="ECO:0000313" key="2">
    <source>
        <dbReference type="EMBL" id="MBA6068129.1"/>
    </source>
</evidence>
<sequence length="116" mass="12659">MKASMCAALLTALCCLPVTSTAAVCRAGEAAQAGSEVGYEQAKKAAEVWAEREREVSDQLQECLKRIRSTSISLPTFPSLGDIFDQVAERICRAAVDEINSHIPSSIELNPWKQYQ</sequence>
<name>A0A7W2JZN8_9PSED</name>
<protein>
    <submittedName>
        <fullName evidence="2">Conjugal transfer protein</fullName>
    </submittedName>
</protein>
<dbReference type="Proteomes" id="UP000541770">
    <property type="component" value="Unassembled WGS sequence"/>
</dbReference>
<evidence type="ECO:0000313" key="3">
    <source>
        <dbReference type="Proteomes" id="UP000541770"/>
    </source>
</evidence>
<evidence type="ECO:0000256" key="1">
    <source>
        <dbReference type="SAM" id="SignalP"/>
    </source>
</evidence>
<comment type="caution">
    <text evidence="2">The sequence shown here is derived from an EMBL/GenBank/DDBJ whole genome shotgun (WGS) entry which is preliminary data.</text>
</comment>
<reference evidence="2 3" key="1">
    <citation type="submission" date="2020-07" db="EMBL/GenBank/DDBJ databases">
        <title>Diversity of carbapenemase encoding genes among Pseudomonas putida group clinical isolates in a tertiary Brazilian hospital.</title>
        <authorList>
            <person name="Alberto-Lei F."/>
            <person name="Nodari C.S."/>
            <person name="Streling A.P."/>
            <person name="Paulino J.T."/>
            <person name="Bessa-Neto F.O."/>
            <person name="Cayo R."/>
            <person name="Gales A.C."/>
        </authorList>
    </citation>
    <scope>NUCLEOTIDE SEQUENCE [LARGE SCALE GENOMIC DNA]</scope>
    <source>
        <strain evidence="2 3">14802</strain>
    </source>
</reference>
<keyword evidence="1" id="KW-0732">Signal</keyword>
<proteinExistence type="predicted"/>